<keyword evidence="1" id="KW-0812">Transmembrane</keyword>
<feature type="transmembrane region" description="Helical" evidence="1">
    <location>
        <begin position="32"/>
        <end position="56"/>
    </location>
</feature>
<accession>A0A0S3SEV3</accession>
<protein>
    <submittedName>
        <fullName evidence="2">Uncharacterized protein</fullName>
    </submittedName>
</protein>
<evidence type="ECO:0000256" key="1">
    <source>
        <dbReference type="SAM" id="Phobius"/>
    </source>
</evidence>
<keyword evidence="1" id="KW-1133">Transmembrane helix</keyword>
<keyword evidence="3" id="KW-1185">Reference proteome</keyword>
<evidence type="ECO:0000313" key="2">
    <source>
        <dbReference type="EMBL" id="BAT91351.1"/>
    </source>
</evidence>
<gene>
    <name evidence="2" type="primary">Vigan.06G267200</name>
    <name evidence="2" type="ORF">VIGAN_06267200</name>
</gene>
<keyword evidence="1" id="KW-0472">Membrane</keyword>
<proteinExistence type="predicted"/>
<name>A0A0S3SEV3_PHAAN</name>
<reference evidence="2 3" key="1">
    <citation type="journal article" date="2015" name="Sci. Rep.">
        <title>The power of single molecule real-time sequencing technology in the de novo assembly of a eukaryotic genome.</title>
        <authorList>
            <person name="Sakai H."/>
            <person name="Naito K."/>
            <person name="Ogiso-Tanaka E."/>
            <person name="Takahashi Y."/>
            <person name="Iseki K."/>
            <person name="Muto C."/>
            <person name="Satou K."/>
            <person name="Teruya K."/>
            <person name="Shiroma A."/>
            <person name="Shimoji M."/>
            <person name="Hirano T."/>
            <person name="Itoh T."/>
            <person name="Kaga A."/>
            <person name="Tomooka N."/>
        </authorList>
    </citation>
    <scope>NUCLEOTIDE SEQUENCE [LARGE SCALE GENOMIC DNA]</scope>
    <source>
        <strain evidence="3">cv. Shumari</strain>
    </source>
</reference>
<dbReference type="AlphaFoldDB" id="A0A0S3SEV3"/>
<sequence length="96" mass="11174">MARGTGFGCTTNLCCCWNVSSLMWLLRKLRKLITVTTMSFASLSFWCCFSLFLFRVPGNYISLSSMYPRSSLEWEFLNHVRSADLFLFIFLCLMLQ</sequence>
<organism evidence="2 3">
    <name type="scientific">Vigna angularis var. angularis</name>
    <dbReference type="NCBI Taxonomy" id="157739"/>
    <lineage>
        <taxon>Eukaryota</taxon>
        <taxon>Viridiplantae</taxon>
        <taxon>Streptophyta</taxon>
        <taxon>Embryophyta</taxon>
        <taxon>Tracheophyta</taxon>
        <taxon>Spermatophyta</taxon>
        <taxon>Magnoliopsida</taxon>
        <taxon>eudicotyledons</taxon>
        <taxon>Gunneridae</taxon>
        <taxon>Pentapetalae</taxon>
        <taxon>rosids</taxon>
        <taxon>fabids</taxon>
        <taxon>Fabales</taxon>
        <taxon>Fabaceae</taxon>
        <taxon>Papilionoideae</taxon>
        <taxon>50 kb inversion clade</taxon>
        <taxon>NPAAA clade</taxon>
        <taxon>indigoferoid/millettioid clade</taxon>
        <taxon>Phaseoleae</taxon>
        <taxon>Vigna</taxon>
    </lineage>
</organism>
<dbReference type="Proteomes" id="UP000291084">
    <property type="component" value="Chromosome 6"/>
</dbReference>
<dbReference type="EMBL" id="AP015039">
    <property type="protein sequence ID" value="BAT91351.1"/>
    <property type="molecule type" value="Genomic_DNA"/>
</dbReference>
<evidence type="ECO:0000313" key="3">
    <source>
        <dbReference type="Proteomes" id="UP000291084"/>
    </source>
</evidence>